<evidence type="ECO:0000313" key="3">
    <source>
        <dbReference type="Proteomes" id="UP001066276"/>
    </source>
</evidence>
<feature type="compositionally biased region" description="Polar residues" evidence="1">
    <location>
        <begin position="41"/>
        <end position="52"/>
    </location>
</feature>
<evidence type="ECO:0000313" key="2">
    <source>
        <dbReference type="EMBL" id="KAJ1107574.1"/>
    </source>
</evidence>
<dbReference type="AlphaFoldDB" id="A0AAV7MWX9"/>
<reference evidence="2" key="1">
    <citation type="journal article" date="2022" name="bioRxiv">
        <title>Sequencing and chromosome-scale assembly of the giantPleurodeles waltlgenome.</title>
        <authorList>
            <person name="Brown T."/>
            <person name="Elewa A."/>
            <person name="Iarovenko S."/>
            <person name="Subramanian E."/>
            <person name="Araus A.J."/>
            <person name="Petzold A."/>
            <person name="Susuki M."/>
            <person name="Suzuki K.-i.T."/>
            <person name="Hayashi T."/>
            <person name="Toyoda A."/>
            <person name="Oliveira C."/>
            <person name="Osipova E."/>
            <person name="Leigh N.D."/>
            <person name="Simon A."/>
            <person name="Yun M.H."/>
        </authorList>
    </citation>
    <scope>NUCLEOTIDE SEQUENCE</scope>
    <source>
        <strain evidence="2">20211129_DDA</strain>
        <tissue evidence="2">Liver</tissue>
    </source>
</reference>
<dbReference type="Proteomes" id="UP001066276">
    <property type="component" value="Chromosome 9"/>
</dbReference>
<organism evidence="2 3">
    <name type="scientific">Pleurodeles waltl</name>
    <name type="common">Iberian ribbed newt</name>
    <dbReference type="NCBI Taxonomy" id="8319"/>
    <lineage>
        <taxon>Eukaryota</taxon>
        <taxon>Metazoa</taxon>
        <taxon>Chordata</taxon>
        <taxon>Craniata</taxon>
        <taxon>Vertebrata</taxon>
        <taxon>Euteleostomi</taxon>
        <taxon>Amphibia</taxon>
        <taxon>Batrachia</taxon>
        <taxon>Caudata</taxon>
        <taxon>Salamandroidea</taxon>
        <taxon>Salamandridae</taxon>
        <taxon>Pleurodelinae</taxon>
        <taxon>Pleurodeles</taxon>
    </lineage>
</organism>
<sequence>MAERLGGEGDQEQNHLEDQGQDDQDHWEKEGNDEDQDLNEKQTTAKSKTNIVAPQRSKLNAWGARALIRCVSPQNASGLSQLTARFREACLISCFSAEDCRLAGSAAGKAHTRCGKRVPYLFIAFVTVTEKF</sequence>
<name>A0AAV7MWX9_PLEWA</name>
<protein>
    <submittedName>
        <fullName evidence="2">Uncharacterized protein</fullName>
    </submittedName>
</protein>
<proteinExistence type="predicted"/>
<accession>A0AAV7MWX9</accession>
<gene>
    <name evidence="2" type="ORF">NDU88_004964</name>
</gene>
<comment type="caution">
    <text evidence="2">The sequence shown here is derived from an EMBL/GenBank/DDBJ whole genome shotgun (WGS) entry which is preliminary data.</text>
</comment>
<feature type="region of interest" description="Disordered" evidence="1">
    <location>
        <begin position="1"/>
        <end position="52"/>
    </location>
</feature>
<evidence type="ECO:0000256" key="1">
    <source>
        <dbReference type="SAM" id="MobiDB-lite"/>
    </source>
</evidence>
<feature type="compositionally biased region" description="Basic and acidic residues" evidence="1">
    <location>
        <begin position="1"/>
        <end position="30"/>
    </location>
</feature>
<keyword evidence="3" id="KW-1185">Reference proteome</keyword>
<dbReference type="EMBL" id="JANPWB010000013">
    <property type="protein sequence ID" value="KAJ1107574.1"/>
    <property type="molecule type" value="Genomic_DNA"/>
</dbReference>